<dbReference type="PATRIC" id="fig|1423786.4.peg.604"/>
<dbReference type="InterPro" id="IPR017853">
    <property type="entry name" value="GH"/>
</dbReference>
<dbReference type="SUPFAM" id="SSF51445">
    <property type="entry name" value="(Trans)glycosidases"/>
    <property type="match status" value="1"/>
</dbReference>
<name>A0A0R1Y609_9LACO</name>
<dbReference type="AlphaFoldDB" id="A0A0R1Y609"/>
<dbReference type="Proteomes" id="UP000051010">
    <property type="component" value="Unassembled WGS sequence"/>
</dbReference>
<evidence type="ECO:0000256" key="1">
    <source>
        <dbReference type="ARBA" id="ARBA00010646"/>
    </source>
</evidence>
<dbReference type="GO" id="GO:0016998">
    <property type="term" value="P:cell wall macromolecule catabolic process"/>
    <property type="evidence" value="ECO:0007669"/>
    <property type="project" value="InterPro"/>
</dbReference>
<reference evidence="2 3" key="1">
    <citation type="journal article" date="2015" name="Genome Announc.">
        <title>Expanding the biotechnology potential of lactobacilli through comparative genomics of 213 strains and associated genera.</title>
        <authorList>
            <person name="Sun Z."/>
            <person name="Harris H.M."/>
            <person name="McCann A."/>
            <person name="Guo C."/>
            <person name="Argimon S."/>
            <person name="Zhang W."/>
            <person name="Yang X."/>
            <person name="Jeffery I.B."/>
            <person name="Cooney J.C."/>
            <person name="Kagawa T.F."/>
            <person name="Liu W."/>
            <person name="Song Y."/>
            <person name="Salvetti E."/>
            <person name="Wrobel A."/>
            <person name="Rasinkangas P."/>
            <person name="Parkhill J."/>
            <person name="Rea M.C."/>
            <person name="O'Sullivan O."/>
            <person name="Ritari J."/>
            <person name="Douillard F.P."/>
            <person name="Paul Ross R."/>
            <person name="Yang R."/>
            <person name="Briner A.E."/>
            <person name="Felis G.E."/>
            <person name="de Vos W.M."/>
            <person name="Barrangou R."/>
            <person name="Klaenhammer T.R."/>
            <person name="Caufield P.W."/>
            <person name="Cui Y."/>
            <person name="Zhang H."/>
            <person name="O'Toole P.W."/>
        </authorList>
    </citation>
    <scope>NUCLEOTIDE SEQUENCE [LARGE SCALE GENOMIC DNA]</scope>
    <source>
        <strain evidence="2 3">DSM 18390</strain>
    </source>
</reference>
<dbReference type="RefSeq" id="WP_054736730.1">
    <property type="nucleotide sequence ID" value="NZ_AZFZ01000149.1"/>
</dbReference>
<dbReference type="GO" id="GO:0003796">
    <property type="term" value="F:lysozyme activity"/>
    <property type="evidence" value="ECO:0007669"/>
    <property type="project" value="InterPro"/>
</dbReference>
<evidence type="ECO:0000313" key="2">
    <source>
        <dbReference type="EMBL" id="KRM37469.1"/>
    </source>
</evidence>
<dbReference type="PANTHER" id="PTHR34135">
    <property type="entry name" value="LYSOZYME"/>
    <property type="match status" value="1"/>
</dbReference>
<gene>
    <name evidence="2" type="ORF">FD47_GL000575</name>
</gene>
<protein>
    <submittedName>
        <fullName evidence="2">Lysozyme domain-containing protein</fullName>
    </submittedName>
</protein>
<dbReference type="Pfam" id="PF01183">
    <property type="entry name" value="Glyco_hydro_25"/>
    <property type="match status" value="1"/>
</dbReference>
<dbReference type="Gene3D" id="3.20.20.80">
    <property type="entry name" value="Glycosidases"/>
    <property type="match status" value="1"/>
</dbReference>
<proteinExistence type="inferred from homology"/>
<accession>A0A0R1Y609</accession>
<dbReference type="GO" id="GO:0009253">
    <property type="term" value="P:peptidoglycan catabolic process"/>
    <property type="evidence" value="ECO:0007669"/>
    <property type="project" value="InterPro"/>
</dbReference>
<comment type="caution">
    <text evidence="2">The sequence shown here is derived from an EMBL/GenBank/DDBJ whole genome shotgun (WGS) entry which is preliminary data.</text>
</comment>
<dbReference type="PROSITE" id="PS51904">
    <property type="entry name" value="GLYCOSYL_HYDROL_F25_2"/>
    <property type="match status" value="1"/>
</dbReference>
<evidence type="ECO:0000313" key="3">
    <source>
        <dbReference type="Proteomes" id="UP000051010"/>
    </source>
</evidence>
<dbReference type="PANTHER" id="PTHR34135:SF2">
    <property type="entry name" value="LYSOZYME"/>
    <property type="match status" value="1"/>
</dbReference>
<dbReference type="InterPro" id="IPR002053">
    <property type="entry name" value="Glyco_hydro_25"/>
</dbReference>
<dbReference type="GO" id="GO:0016052">
    <property type="term" value="P:carbohydrate catabolic process"/>
    <property type="evidence" value="ECO:0007669"/>
    <property type="project" value="TreeGrafter"/>
</dbReference>
<sequence length="372" mass="43031">MLYATIIVATTFFFILMGGSLVTSASSTSPLSIPDLSEWQGSLTASEVKKLKSEVPFVILRVQYGSGYKDLDFSHNAALCKKYGLKYGVYSYSLYTSPSDAKVEAKDLYERGINASFYVNDYEQQTVTSGTTNTATVDWYKELHKLAPHKRILFYSYNSFAQEYASTAMKDYDGYWLADYTSVQPTGIDYYLWQYTDNWYTSALGQYVDASKEHLKNTSWFLSSRPISYKKVVYPSKNGYDIWNNLMFTSHGGVTITGKHQYYEARYYYNHYNGRKYYSIYKNNKWIGYVNAKSMTTLKSGLMSQTIKIIKKNQIIWGNLFFTQKLANTSNYYNDLFSVKYYYNHPNGSVYYSLYNGNKWVGYVNKNNVTVK</sequence>
<comment type="similarity">
    <text evidence="1">Belongs to the glycosyl hydrolase 25 family.</text>
</comment>
<dbReference type="EMBL" id="AZFZ01000149">
    <property type="protein sequence ID" value="KRM37469.1"/>
    <property type="molecule type" value="Genomic_DNA"/>
</dbReference>
<organism evidence="2 3">
    <name type="scientific">Lentilactobacillus parafarraginis DSM 18390 = JCM 14109</name>
    <dbReference type="NCBI Taxonomy" id="1423786"/>
    <lineage>
        <taxon>Bacteria</taxon>
        <taxon>Bacillati</taxon>
        <taxon>Bacillota</taxon>
        <taxon>Bacilli</taxon>
        <taxon>Lactobacillales</taxon>
        <taxon>Lactobacillaceae</taxon>
        <taxon>Lentilactobacillus</taxon>
    </lineage>
</organism>